<dbReference type="SMART" id="SM00228">
    <property type="entry name" value="PDZ"/>
    <property type="match status" value="1"/>
</dbReference>
<dbReference type="InterPro" id="IPR001940">
    <property type="entry name" value="Peptidase_S1C"/>
</dbReference>
<dbReference type="Gene3D" id="2.30.42.10">
    <property type="match status" value="1"/>
</dbReference>
<accession>A0ABU0JMY4</accession>
<dbReference type="Gene3D" id="2.40.10.120">
    <property type="match status" value="1"/>
</dbReference>
<dbReference type="InterPro" id="IPR001478">
    <property type="entry name" value="PDZ"/>
</dbReference>
<keyword evidence="2 6" id="KW-0645">Protease</keyword>
<gene>
    <name evidence="6" type="ORF">QO011_007805</name>
</gene>
<dbReference type="PANTHER" id="PTHR22939:SF129">
    <property type="entry name" value="SERINE PROTEASE HTRA2, MITOCHONDRIAL"/>
    <property type="match status" value="1"/>
</dbReference>
<organism evidence="6 7">
    <name type="scientific">Labrys wisconsinensis</name>
    <dbReference type="NCBI Taxonomy" id="425677"/>
    <lineage>
        <taxon>Bacteria</taxon>
        <taxon>Pseudomonadati</taxon>
        <taxon>Pseudomonadota</taxon>
        <taxon>Alphaproteobacteria</taxon>
        <taxon>Hyphomicrobiales</taxon>
        <taxon>Xanthobacteraceae</taxon>
        <taxon>Labrys</taxon>
    </lineage>
</organism>
<keyword evidence="7" id="KW-1185">Reference proteome</keyword>
<keyword evidence="4" id="KW-0720">Serine protease</keyword>
<feature type="domain" description="PDZ" evidence="5">
    <location>
        <begin position="200"/>
        <end position="255"/>
    </location>
</feature>
<evidence type="ECO:0000259" key="5">
    <source>
        <dbReference type="PROSITE" id="PS50106"/>
    </source>
</evidence>
<comment type="caution">
    <text evidence="6">The sequence shown here is derived from an EMBL/GenBank/DDBJ whole genome shotgun (WGS) entry which is preliminary data.</text>
</comment>
<dbReference type="EMBL" id="JAUSVX010000026">
    <property type="protein sequence ID" value="MDQ0474763.1"/>
    <property type="molecule type" value="Genomic_DNA"/>
</dbReference>
<dbReference type="PANTHER" id="PTHR22939">
    <property type="entry name" value="SERINE PROTEASE FAMILY S1C HTRA-RELATED"/>
    <property type="match status" value="1"/>
</dbReference>
<comment type="similarity">
    <text evidence="1">Belongs to the peptidase S1C family.</text>
</comment>
<evidence type="ECO:0000256" key="3">
    <source>
        <dbReference type="ARBA" id="ARBA00022801"/>
    </source>
</evidence>
<dbReference type="GO" id="GO:0008233">
    <property type="term" value="F:peptidase activity"/>
    <property type="evidence" value="ECO:0007669"/>
    <property type="project" value="UniProtKB-KW"/>
</dbReference>
<evidence type="ECO:0000256" key="2">
    <source>
        <dbReference type="ARBA" id="ARBA00022670"/>
    </source>
</evidence>
<sequence>MDLEHTLQSIVSLHSVIPEDGFTASILGTERGGSGIVIRETGLVLTIGYLITEAEAVWLTCMDGRVVPAHALAYDQETGFGLVQALDRLDLPALPLGRASVARPGDPVVLAAGGRGQFVNAHIVAKQEFAGYWEYLLEEAIFTAPAHPSWGGAGLIDAEGRLLGVGSLMVQQLTETGLQDINMVVPIDLLPPILDDLLSHGQLSKPARPWLGVYTAESEGRIVVANVAERGPAAAAGLRRGDIVAGVRDADVASLADFYRKVWESGPAGTEIPIEVVRNNRSLWLRVKSADRGAFLRKPRVH</sequence>
<dbReference type="SUPFAM" id="SSF50494">
    <property type="entry name" value="Trypsin-like serine proteases"/>
    <property type="match status" value="1"/>
</dbReference>
<dbReference type="SUPFAM" id="SSF50156">
    <property type="entry name" value="PDZ domain-like"/>
    <property type="match status" value="1"/>
</dbReference>
<evidence type="ECO:0000313" key="6">
    <source>
        <dbReference type="EMBL" id="MDQ0474763.1"/>
    </source>
</evidence>
<dbReference type="RefSeq" id="WP_307284943.1">
    <property type="nucleotide sequence ID" value="NZ_JAUSVX010000026.1"/>
</dbReference>
<dbReference type="Pfam" id="PF13365">
    <property type="entry name" value="Trypsin_2"/>
    <property type="match status" value="1"/>
</dbReference>
<dbReference type="Proteomes" id="UP001242480">
    <property type="component" value="Unassembled WGS sequence"/>
</dbReference>
<dbReference type="GO" id="GO:0006508">
    <property type="term" value="P:proteolysis"/>
    <property type="evidence" value="ECO:0007669"/>
    <property type="project" value="UniProtKB-KW"/>
</dbReference>
<dbReference type="InterPro" id="IPR009003">
    <property type="entry name" value="Peptidase_S1_PA"/>
</dbReference>
<evidence type="ECO:0000313" key="7">
    <source>
        <dbReference type="Proteomes" id="UP001242480"/>
    </source>
</evidence>
<protein>
    <submittedName>
        <fullName evidence="6">S1-C subfamily serine protease</fullName>
    </submittedName>
</protein>
<evidence type="ECO:0000256" key="4">
    <source>
        <dbReference type="ARBA" id="ARBA00022825"/>
    </source>
</evidence>
<dbReference type="PROSITE" id="PS50106">
    <property type="entry name" value="PDZ"/>
    <property type="match status" value="1"/>
</dbReference>
<name>A0ABU0JMY4_9HYPH</name>
<dbReference type="InterPro" id="IPR036034">
    <property type="entry name" value="PDZ_sf"/>
</dbReference>
<dbReference type="Pfam" id="PF13180">
    <property type="entry name" value="PDZ_2"/>
    <property type="match status" value="1"/>
</dbReference>
<evidence type="ECO:0000256" key="1">
    <source>
        <dbReference type="ARBA" id="ARBA00010541"/>
    </source>
</evidence>
<keyword evidence="3" id="KW-0378">Hydrolase</keyword>
<dbReference type="PRINTS" id="PR00834">
    <property type="entry name" value="PROTEASES2C"/>
</dbReference>
<reference evidence="6 7" key="1">
    <citation type="submission" date="2023-07" db="EMBL/GenBank/DDBJ databases">
        <title>Genomic Encyclopedia of Type Strains, Phase IV (KMG-IV): sequencing the most valuable type-strain genomes for metagenomic binning, comparative biology and taxonomic classification.</title>
        <authorList>
            <person name="Goeker M."/>
        </authorList>
    </citation>
    <scope>NUCLEOTIDE SEQUENCE [LARGE SCALE GENOMIC DNA]</scope>
    <source>
        <strain evidence="6 7">DSM 19619</strain>
    </source>
</reference>
<proteinExistence type="inferred from homology"/>